<name>A0A2N6T0S0_9CORY</name>
<proteinExistence type="predicted"/>
<dbReference type="AlphaFoldDB" id="A0A2N6T0S0"/>
<dbReference type="EMBL" id="PNHF01000005">
    <property type="protein sequence ID" value="PMC62902.1"/>
    <property type="molecule type" value="Genomic_DNA"/>
</dbReference>
<dbReference type="Proteomes" id="UP000235363">
    <property type="component" value="Unassembled WGS sequence"/>
</dbReference>
<dbReference type="CDD" id="cd07828">
    <property type="entry name" value="lipocalin_heme-bd-THAP4-like"/>
    <property type="match status" value="1"/>
</dbReference>
<dbReference type="RefSeq" id="WP_102212224.1">
    <property type="nucleotide sequence ID" value="NZ_JBHWXG010000003.1"/>
</dbReference>
<accession>A0A2N6T0S0</accession>
<organism evidence="3 4">
    <name type="scientific">Corynebacterium xerosis</name>
    <dbReference type="NCBI Taxonomy" id="1725"/>
    <lineage>
        <taxon>Bacteria</taxon>
        <taxon>Bacillati</taxon>
        <taxon>Actinomycetota</taxon>
        <taxon>Actinomycetes</taxon>
        <taxon>Mycobacteriales</taxon>
        <taxon>Corynebacteriaceae</taxon>
        <taxon>Corynebacterium</taxon>
    </lineage>
</organism>
<protein>
    <recommendedName>
        <fullName evidence="1">Ferric nitrobindin-like protein</fullName>
    </recommendedName>
</protein>
<dbReference type="InterPro" id="IPR014878">
    <property type="entry name" value="THAP4-like_heme-bd"/>
</dbReference>
<comment type="caution">
    <text evidence="3">The sequence shown here is derived from an EMBL/GenBank/DDBJ whole genome shotgun (WGS) entry which is preliminary data.</text>
</comment>
<gene>
    <name evidence="3" type="ORF">CJ204_03395</name>
</gene>
<dbReference type="Pfam" id="PF08768">
    <property type="entry name" value="THAP4_heme-bd"/>
    <property type="match status" value="1"/>
</dbReference>
<evidence type="ECO:0000256" key="1">
    <source>
        <dbReference type="ARBA" id="ARBA00026205"/>
    </source>
</evidence>
<dbReference type="InterPro" id="IPR045165">
    <property type="entry name" value="Nitrobindin"/>
</dbReference>
<dbReference type="STRING" id="1725.WU86_07150"/>
<dbReference type="InterPro" id="IPR012674">
    <property type="entry name" value="Calycin"/>
</dbReference>
<dbReference type="PANTHER" id="PTHR15854">
    <property type="entry name" value="THAP4 PROTEIN"/>
    <property type="match status" value="1"/>
</dbReference>
<dbReference type="PANTHER" id="PTHR15854:SF4">
    <property type="entry name" value="PEROXYNITRITE ISOMERASE THAP4"/>
    <property type="match status" value="1"/>
</dbReference>
<evidence type="ECO:0000259" key="2">
    <source>
        <dbReference type="Pfam" id="PF08768"/>
    </source>
</evidence>
<dbReference type="SUPFAM" id="SSF50814">
    <property type="entry name" value="Lipocalins"/>
    <property type="match status" value="1"/>
</dbReference>
<reference evidence="3 4" key="1">
    <citation type="submission" date="2017-09" db="EMBL/GenBank/DDBJ databases">
        <title>Bacterial strain isolated from the female urinary microbiota.</title>
        <authorList>
            <person name="Thomas-White K."/>
            <person name="Kumar N."/>
            <person name="Forster S."/>
            <person name="Putonti C."/>
            <person name="Lawley T."/>
            <person name="Wolfe A.J."/>
        </authorList>
    </citation>
    <scope>NUCLEOTIDE SEQUENCE [LARGE SCALE GENOMIC DNA]</scope>
    <source>
        <strain evidence="3 4">UMB0908</strain>
    </source>
</reference>
<dbReference type="Gene3D" id="2.40.128.20">
    <property type="match status" value="1"/>
</dbReference>
<feature type="domain" description="THAP4-like heme-binding" evidence="2">
    <location>
        <begin position="9"/>
        <end position="160"/>
    </location>
</feature>
<evidence type="ECO:0000313" key="4">
    <source>
        <dbReference type="Proteomes" id="UP000235363"/>
    </source>
</evidence>
<sequence>MNLHPLISEFEFLIGTWKGPGKGHYPTIDSFRYNETLTFMAIPGKPFLRYEQKTAGAENQPMHTEAGFFRPIGDGRVEFTLAQPTGQTEVLAGRVESGEDGELAIVMDESTVVNSGTAKQVDATSRTWVLNADRTELITEFGMAAVGQPMQQHLVSELAKQ</sequence>
<evidence type="ECO:0000313" key="3">
    <source>
        <dbReference type="EMBL" id="PMC62902.1"/>
    </source>
</evidence>